<feature type="transmembrane region" description="Helical" evidence="7">
    <location>
        <begin position="6"/>
        <end position="39"/>
    </location>
</feature>
<organism evidence="9 10">
    <name type="scientific">Virgibacillus tibetensis</name>
    <dbReference type="NCBI Taxonomy" id="3042313"/>
    <lineage>
        <taxon>Bacteria</taxon>
        <taxon>Bacillati</taxon>
        <taxon>Bacillota</taxon>
        <taxon>Bacilli</taxon>
        <taxon>Bacillales</taxon>
        <taxon>Bacillaceae</taxon>
        <taxon>Virgibacillus</taxon>
    </lineage>
</organism>
<comment type="subcellular location">
    <subcellularLocation>
        <location evidence="1">Cell inner membrane</location>
        <topology evidence="1">Multi-pass membrane protein</topology>
    </subcellularLocation>
</comment>
<keyword evidence="5 7" id="KW-1133">Transmembrane helix</keyword>
<keyword evidence="6 7" id="KW-0472">Membrane</keyword>
<feature type="transmembrane region" description="Helical" evidence="7">
    <location>
        <begin position="99"/>
        <end position="120"/>
    </location>
</feature>
<feature type="transmembrane region" description="Helical" evidence="7">
    <location>
        <begin position="222"/>
        <end position="243"/>
    </location>
</feature>
<gene>
    <name evidence="9" type="ORF">QGM71_15085</name>
</gene>
<evidence type="ECO:0000256" key="2">
    <source>
        <dbReference type="ARBA" id="ARBA00022475"/>
    </source>
</evidence>
<evidence type="ECO:0000259" key="8">
    <source>
        <dbReference type="Pfam" id="PF06808"/>
    </source>
</evidence>
<feature type="transmembrane region" description="Helical" evidence="7">
    <location>
        <begin position="141"/>
        <end position="165"/>
    </location>
</feature>
<dbReference type="PANTHER" id="PTHR33362">
    <property type="entry name" value="SIALIC ACID TRAP TRANSPORTER PERMEASE PROTEIN SIAT-RELATED"/>
    <property type="match status" value="1"/>
</dbReference>
<feature type="transmembrane region" description="Helical" evidence="7">
    <location>
        <begin position="278"/>
        <end position="303"/>
    </location>
</feature>
<feature type="transmembrane region" description="Helical" evidence="7">
    <location>
        <begin position="367"/>
        <end position="392"/>
    </location>
</feature>
<keyword evidence="3" id="KW-0997">Cell inner membrane</keyword>
<protein>
    <submittedName>
        <fullName evidence="9">TRAP transporter large permease</fullName>
    </submittedName>
</protein>
<proteinExistence type="predicted"/>
<comment type="caution">
    <text evidence="9">The sequence shown here is derived from an EMBL/GenBank/DDBJ whole genome shotgun (WGS) entry which is preliminary data.</text>
</comment>
<dbReference type="PANTHER" id="PTHR33362:SF5">
    <property type="entry name" value="C4-DICARBOXYLATE TRAP TRANSPORTER LARGE PERMEASE PROTEIN DCTM"/>
    <property type="match status" value="1"/>
</dbReference>
<feature type="transmembrane region" description="Helical" evidence="7">
    <location>
        <begin position="60"/>
        <end position="79"/>
    </location>
</feature>
<accession>A0ABU6KIX7</accession>
<dbReference type="EMBL" id="JARZFX010000008">
    <property type="protein sequence ID" value="MEC5424809.1"/>
    <property type="molecule type" value="Genomic_DNA"/>
</dbReference>
<evidence type="ECO:0000256" key="3">
    <source>
        <dbReference type="ARBA" id="ARBA00022519"/>
    </source>
</evidence>
<evidence type="ECO:0000256" key="5">
    <source>
        <dbReference type="ARBA" id="ARBA00022989"/>
    </source>
</evidence>
<feature type="transmembrane region" description="Helical" evidence="7">
    <location>
        <begin position="249"/>
        <end position="266"/>
    </location>
</feature>
<keyword evidence="10" id="KW-1185">Reference proteome</keyword>
<evidence type="ECO:0000256" key="1">
    <source>
        <dbReference type="ARBA" id="ARBA00004429"/>
    </source>
</evidence>
<sequence length="437" mass="47040">MYNEMVGLIVILSVFTLLFLRIPIVISMAIPACIGILYLRGWETLSTVINSIIWTQSFNYTLSTIPLFVLMGQLLYAAGISSDLFKTFRNWFGRFKGGLGLATIGSSAMFGASSGSSLATTGTMGVIATKEMLRGGYSKSLTGGSIVAGGALGILIPPSTTFIIYGMITETSIGRLLLAGIIPGLLLTLFFMLTIYISVLVKPGLISKPQDMESNVSWKEKFISLKSNVPIILLFIIVVGGIYIGFLTVIEAAAVGAFGAFLIGIGSRKLNKKNFAEAVLGTIKTTGFLFAVILGAFVLNYVLTITRLPSSLADFLFSSALSPLMIFLLIVCMYIVLGAVMDTVAMLVVTIPIVLPVVEMMGYDLVWFGVIVVLLIEMALITPPIGMNCFVLKGVTDELSLVDIFKGAFLFVIPILLLITLIYIFPNIALFLPDTAF</sequence>
<dbReference type="InterPro" id="IPR004681">
    <property type="entry name" value="TRAP_DctM"/>
</dbReference>
<feature type="transmembrane region" description="Helical" evidence="7">
    <location>
        <begin position="404"/>
        <end position="425"/>
    </location>
</feature>
<dbReference type="RefSeq" id="WP_327608367.1">
    <property type="nucleotide sequence ID" value="NZ_JARZFX010000008.1"/>
</dbReference>
<evidence type="ECO:0000256" key="7">
    <source>
        <dbReference type="SAM" id="Phobius"/>
    </source>
</evidence>
<evidence type="ECO:0000256" key="6">
    <source>
        <dbReference type="ARBA" id="ARBA00023136"/>
    </source>
</evidence>
<dbReference type="NCBIfam" id="TIGR00786">
    <property type="entry name" value="dctM"/>
    <property type="match status" value="1"/>
</dbReference>
<keyword evidence="2" id="KW-1003">Cell membrane</keyword>
<evidence type="ECO:0000313" key="10">
    <source>
        <dbReference type="Proteomes" id="UP001335737"/>
    </source>
</evidence>
<reference evidence="9 10" key="1">
    <citation type="journal article" date="2024" name="Int. J. Syst. Evol. Microbiol.">
        <title>Virgibacillus tibetensis sp. nov., isolated from salt lake on the Tibetan Plateau of China.</title>
        <authorList>
            <person name="Phurbu D."/>
            <person name="Liu Z.-X."/>
            <person name="Wang R."/>
            <person name="Zheng Y.-Y."/>
            <person name="Liu H.-C."/>
            <person name="Zhou Y.-G."/>
            <person name="Yu Y.-J."/>
            <person name="Li A.-H."/>
        </authorList>
    </citation>
    <scope>NUCLEOTIDE SEQUENCE [LARGE SCALE GENOMIC DNA]</scope>
    <source>
        <strain evidence="9 10">C22-A2</strain>
    </source>
</reference>
<dbReference type="Proteomes" id="UP001335737">
    <property type="component" value="Unassembled WGS sequence"/>
</dbReference>
<feature type="transmembrane region" description="Helical" evidence="7">
    <location>
        <begin position="177"/>
        <end position="201"/>
    </location>
</feature>
<dbReference type="PIRSF" id="PIRSF006066">
    <property type="entry name" value="HI0050"/>
    <property type="match status" value="1"/>
</dbReference>
<evidence type="ECO:0000256" key="4">
    <source>
        <dbReference type="ARBA" id="ARBA00022692"/>
    </source>
</evidence>
<name>A0ABU6KIX7_9BACI</name>
<keyword evidence="4 7" id="KW-0812">Transmembrane</keyword>
<evidence type="ECO:0000313" key="9">
    <source>
        <dbReference type="EMBL" id="MEC5424809.1"/>
    </source>
</evidence>
<dbReference type="InterPro" id="IPR010656">
    <property type="entry name" value="DctM"/>
</dbReference>
<feature type="domain" description="TRAP C4-dicarboxylate transport system permease DctM subunit" evidence="8">
    <location>
        <begin position="12"/>
        <end position="428"/>
    </location>
</feature>
<feature type="transmembrane region" description="Helical" evidence="7">
    <location>
        <begin position="315"/>
        <end position="337"/>
    </location>
</feature>
<dbReference type="Pfam" id="PF06808">
    <property type="entry name" value="DctM"/>
    <property type="match status" value="1"/>
</dbReference>